<name>W6UP77_ECHGR</name>
<dbReference type="EMBL" id="APAU02000012">
    <property type="protein sequence ID" value="EUB62571.1"/>
    <property type="molecule type" value="Genomic_DNA"/>
</dbReference>
<comment type="caution">
    <text evidence="1">The sequence shown here is derived from an EMBL/GenBank/DDBJ whole genome shotgun (WGS) entry which is preliminary data.</text>
</comment>
<protein>
    <submittedName>
        <fullName evidence="1">Uncharacterized protein</fullName>
    </submittedName>
</protein>
<dbReference type="KEGG" id="egl:EGR_02703"/>
<keyword evidence="2" id="KW-1185">Reference proteome</keyword>
<accession>W6UP77</accession>
<organism evidence="1 2">
    <name type="scientific">Echinococcus granulosus</name>
    <name type="common">Hydatid tapeworm</name>
    <dbReference type="NCBI Taxonomy" id="6210"/>
    <lineage>
        <taxon>Eukaryota</taxon>
        <taxon>Metazoa</taxon>
        <taxon>Spiralia</taxon>
        <taxon>Lophotrochozoa</taxon>
        <taxon>Platyhelminthes</taxon>
        <taxon>Cestoda</taxon>
        <taxon>Eucestoda</taxon>
        <taxon>Cyclophyllidea</taxon>
        <taxon>Taeniidae</taxon>
        <taxon>Echinococcus</taxon>
        <taxon>Echinococcus granulosus group</taxon>
    </lineage>
</organism>
<reference evidence="1 2" key="1">
    <citation type="journal article" date="2013" name="Nat. Genet.">
        <title>The genome of the hydatid tapeworm Echinococcus granulosus.</title>
        <authorList>
            <person name="Zheng H."/>
            <person name="Zhang W."/>
            <person name="Zhang L."/>
            <person name="Zhang Z."/>
            <person name="Li J."/>
            <person name="Lu G."/>
            <person name="Zhu Y."/>
            <person name="Wang Y."/>
            <person name="Huang Y."/>
            <person name="Liu J."/>
            <person name="Kang H."/>
            <person name="Chen J."/>
            <person name="Wang L."/>
            <person name="Chen A."/>
            <person name="Yu S."/>
            <person name="Gao Z."/>
            <person name="Jin L."/>
            <person name="Gu W."/>
            <person name="Wang Z."/>
            <person name="Zhao L."/>
            <person name="Shi B."/>
            <person name="Wen H."/>
            <person name="Lin R."/>
            <person name="Jones M.K."/>
            <person name="Brejova B."/>
            <person name="Vinar T."/>
            <person name="Zhao G."/>
            <person name="McManus D.P."/>
            <person name="Chen Z."/>
            <person name="Zhou Y."/>
            <person name="Wang S."/>
        </authorList>
    </citation>
    <scope>NUCLEOTIDE SEQUENCE [LARGE SCALE GENOMIC DNA]</scope>
</reference>
<evidence type="ECO:0000313" key="2">
    <source>
        <dbReference type="Proteomes" id="UP000019149"/>
    </source>
</evidence>
<gene>
    <name evidence="1" type="ORF">EGR_02703</name>
</gene>
<dbReference type="CTD" id="36338418"/>
<dbReference type="AlphaFoldDB" id="W6UP77"/>
<proteinExistence type="predicted"/>
<evidence type="ECO:0000313" key="1">
    <source>
        <dbReference type="EMBL" id="EUB62571.1"/>
    </source>
</evidence>
<dbReference type="Proteomes" id="UP000019149">
    <property type="component" value="Unassembled WGS sequence"/>
</dbReference>
<sequence length="121" mass="13621">MVPIFAEGTSLAHQVTEANAITSISKNNDDAYDAHFKVVTIPTNIPDVLCTQLNRAIDTSEEPQNLPITFMSLEREGCVEDDIFHCSSNWPVPLRRRGALISESERRCTRVRCISDIMDRD</sequence>
<dbReference type="GeneID" id="36338418"/>
<dbReference type="RefSeq" id="XP_024353767.1">
    <property type="nucleotide sequence ID" value="XM_024491952.1"/>
</dbReference>